<feature type="domain" description="ATPase dynein-related AAA" evidence="1">
    <location>
        <begin position="455"/>
        <end position="582"/>
    </location>
</feature>
<sequence length="724" mass="82130">MVRPTPIKEYEELDLKLGIKSSLPKVRSTLALAILFAEATNLKSEIHYSETRADGIVISEEMKASLTRSLSKVLMDAQFSETELIEKVNDNLLFKAQLEPLIVAFELIWKYAEIDFVLDMAASAERTGGKRYEKVLRLTTNADLLHNVMKSDEDGYYRVLVKWLGLPVPIDEQLEQTLISTLSIFSEGAVFKLVDNGNDLIFNQEGIYDSLVDSSEEVNLKSDAEPKGPLRILNSFLGESLNPNLSYNNWVASIQGNNDEFQEYKQRVENYLKLNTKKIDTKFEVVEPTVDGGIEEESPALIFNTELESDFPHNRIIFGAPGTGKSFTLDTDKDELLSNGGEFERVTFHEDYSYAHFVGTYKPTMIDTTKELMNLSDSQKAILSVLENPELSGQGKYDRLYEKFRDGDNGLTRLPILVGLYSDDSFTTRKKDGTHALGDNSVERNHGRALRPFVNLLDEVTTTSEISYEYVPGPFMRMYVKALKNARTNNPKPHLLIIEEINRATVARVFGDVFQLLDRDDENVSEYPIEASEDIKKYLSKELGGNPEDYQKIKIPNNMFLWATMNSADQGVKPMDTAFKRRWDFDYLGIDDGEGEISGQIVELGKGSYKRTVEWNSLRKAINNELVSYKLNEDKLLGPFFLSLKVLGKEETIDSTKFKKAFKSKILMYLFEDAAKAKRKSLFFGAGDDYNRYSSIVKTFDEKGIFLFGPSIYEELENSNVVGE</sequence>
<reference evidence="2 3" key="1">
    <citation type="submission" date="2019-09" db="EMBL/GenBank/DDBJ databases">
        <authorList>
            <consortium name="PulseNet: The National Subtyping Network for Foodborne Disease Surveillance"/>
            <person name="Tarr C.L."/>
            <person name="Trees E."/>
            <person name="Katz L.S."/>
            <person name="Carleton-Romer H.A."/>
            <person name="Stroika S."/>
            <person name="Kucerova Z."/>
            <person name="Roache K.F."/>
            <person name="Sabol A.L."/>
            <person name="Besser J."/>
            <person name="Gerner-Smidt P."/>
        </authorList>
    </citation>
    <scope>NUCLEOTIDE SEQUENCE [LARGE SCALE GENOMIC DNA]</scope>
    <source>
        <strain evidence="2 3">PNUSAL005692</strain>
    </source>
</reference>
<proteinExistence type="predicted"/>
<evidence type="ECO:0000259" key="1">
    <source>
        <dbReference type="Pfam" id="PF07728"/>
    </source>
</evidence>
<dbReference type="SUPFAM" id="SSF52540">
    <property type="entry name" value="P-loop containing nucleoside triphosphate hydrolases"/>
    <property type="match status" value="1"/>
</dbReference>
<name>A0AAD2MFN6_LISMN</name>
<dbReference type="InterPro" id="IPR011704">
    <property type="entry name" value="ATPase_dyneun-rel_AAA"/>
</dbReference>
<comment type="caution">
    <text evidence="2">The sequence shown here is derived from an EMBL/GenBank/DDBJ whole genome shotgun (WGS) entry which is preliminary data.</text>
</comment>
<dbReference type="PANTHER" id="PTHR37291">
    <property type="entry name" value="5-METHYLCYTOSINE-SPECIFIC RESTRICTION ENZYME B"/>
    <property type="match status" value="1"/>
</dbReference>
<protein>
    <submittedName>
        <fullName evidence="2">AAA domain-containing protein</fullName>
    </submittedName>
</protein>
<dbReference type="InterPro" id="IPR027417">
    <property type="entry name" value="P-loop_NTPase"/>
</dbReference>
<gene>
    <name evidence="2" type="ORF">F6515_03570</name>
</gene>
<dbReference type="Proteomes" id="UP000489121">
    <property type="component" value="Unassembled WGS sequence"/>
</dbReference>
<evidence type="ECO:0000313" key="2">
    <source>
        <dbReference type="EMBL" id="ECY9782061.1"/>
    </source>
</evidence>
<accession>A0AAD2MFN6</accession>
<dbReference type="RefSeq" id="WP_104869858.1">
    <property type="nucleotide sequence ID" value="NZ_JBGDKU010000008.1"/>
</dbReference>
<dbReference type="Pfam" id="PF07728">
    <property type="entry name" value="AAA_5"/>
    <property type="match status" value="1"/>
</dbReference>
<dbReference type="PANTHER" id="PTHR37291:SF1">
    <property type="entry name" value="TYPE IV METHYL-DIRECTED RESTRICTION ENZYME ECOKMCRB SUBUNIT"/>
    <property type="match status" value="1"/>
</dbReference>
<dbReference type="GO" id="GO:0016887">
    <property type="term" value="F:ATP hydrolysis activity"/>
    <property type="evidence" value="ECO:0007669"/>
    <property type="project" value="InterPro"/>
</dbReference>
<dbReference type="Gene3D" id="3.40.50.300">
    <property type="entry name" value="P-loop containing nucleotide triphosphate hydrolases"/>
    <property type="match status" value="1"/>
</dbReference>
<dbReference type="EMBL" id="AALGDA010000007">
    <property type="protein sequence ID" value="ECY9782061.1"/>
    <property type="molecule type" value="Genomic_DNA"/>
</dbReference>
<dbReference type="InterPro" id="IPR052934">
    <property type="entry name" value="Methyl-DNA_Rec/Restrict_Enz"/>
</dbReference>
<dbReference type="AlphaFoldDB" id="A0AAD2MFN6"/>
<organism evidence="2 3">
    <name type="scientific">Listeria monocytogenes</name>
    <dbReference type="NCBI Taxonomy" id="1639"/>
    <lineage>
        <taxon>Bacteria</taxon>
        <taxon>Bacillati</taxon>
        <taxon>Bacillota</taxon>
        <taxon>Bacilli</taxon>
        <taxon>Bacillales</taxon>
        <taxon>Listeriaceae</taxon>
        <taxon>Listeria</taxon>
    </lineage>
</organism>
<dbReference type="GO" id="GO:0005524">
    <property type="term" value="F:ATP binding"/>
    <property type="evidence" value="ECO:0007669"/>
    <property type="project" value="InterPro"/>
</dbReference>
<evidence type="ECO:0000313" key="3">
    <source>
        <dbReference type="Proteomes" id="UP000489121"/>
    </source>
</evidence>